<dbReference type="GO" id="GO:0005975">
    <property type="term" value="P:carbohydrate metabolic process"/>
    <property type="evidence" value="ECO:0007669"/>
    <property type="project" value="InterPro"/>
</dbReference>
<sequence>MKGSLESASMFDPLSLNILAGECKAELLRICHWWDENVIVADGFVGEIGHDLVVKPLAPRGVILAARLLWFYSEAGLFLTEQEHQSRWKKIADHLYQYIVAHFIDTQHGGVFWEVSANGRVTNNRKQIYAQAFAVYALSAYYRLSKNHAALELALDIFTLIERYGLDSINGGYCEAFSREWNTLDDIRLSEKDLNSAKSMNTHLHILEAYTGLYLASKNSQVKSALVVLIDCYSMRFPFADTAHLKMFMTASWQDESVDYSYGHDIESSWLLWQAIIAVEDGLLAQQGKQLVLKLAEACKNEGIESDGALVDAYSLIKQAKIEDRVWWVQAEAMVGFFNAYEITQEEHYIVLVQGLWQFLKSEIIDTELGEWRWMAKGDPKGKNYYTAGFWKGPYHNGRALIEVCRRIQNLQLA</sequence>
<reference evidence="5 6" key="1">
    <citation type="journal article" date="2022" name="IScience">
        <title>An ultrasensitive nanofiber-based assay for enzymatic hydrolysis and deep-sea microbial degradation of cellulose.</title>
        <authorList>
            <person name="Tsudome M."/>
            <person name="Tachioka M."/>
            <person name="Miyazaki M."/>
            <person name="Uchimura K."/>
            <person name="Tsuda M."/>
            <person name="Takaki Y."/>
            <person name="Deguchi S."/>
        </authorList>
    </citation>
    <scope>NUCLEOTIDE SEQUENCE [LARGE SCALE GENOMIC DNA]</scope>
    <source>
        <strain evidence="5 6">GE09</strain>
    </source>
</reference>
<evidence type="ECO:0000256" key="4">
    <source>
        <dbReference type="HAMAP-Rule" id="MF_00929"/>
    </source>
</evidence>
<dbReference type="Gene3D" id="1.50.10.10">
    <property type="match status" value="1"/>
</dbReference>
<keyword evidence="3 4" id="KW-0413">Isomerase</keyword>
<comment type="similarity">
    <text evidence="4">Belongs to the cellobiose 2-epimerase family.</text>
</comment>
<comment type="catalytic activity">
    <reaction evidence="1 4">
        <text>D-cellobiose = beta-D-glucosyl-(1-&gt;4)-D-mannopyranose</text>
        <dbReference type="Rhea" id="RHEA:23384"/>
        <dbReference type="ChEBI" id="CHEBI:17057"/>
        <dbReference type="ChEBI" id="CHEBI:47931"/>
        <dbReference type="EC" id="5.1.3.11"/>
    </reaction>
</comment>
<dbReference type="EMBL" id="AP023086">
    <property type="protein sequence ID" value="BCD98766.1"/>
    <property type="molecule type" value="Genomic_DNA"/>
</dbReference>
<dbReference type="KEGG" id="marq:MARGE09_P2967"/>
<evidence type="ECO:0000256" key="2">
    <source>
        <dbReference type="ARBA" id="ARBA00008558"/>
    </source>
</evidence>
<comment type="similarity">
    <text evidence="2">Belongs to the N-acylglucosamine 2-epimerase family.</text>
</comment>
<comment type="function">
    <text evidence="4">Catalyzes the reversible epimerization of cellobiose to 4-O-beta-D-glucopyranosyl-D-mannose (Glc-Man).</text>
</comment>
<organism evidence="5 6">
    <name type="scientific">Marinagarivorans cellulosilyticus</name>
    <dbReference type="NCBI Taxonomy" id="2721545"/>
    <lineage>
        <taxon>Bacteria</taxon>
        <taxon>Pseudomonadati</taxon>
        <taxon>Pseudomonadota</taxon>
        <taxon>Gammaproteobacteria</taxon>
        <taxon>Cellvibrionales</taxon>
        <taxon>Cellvibrionaceae</taxon>
        <taxon>Marinagarivorans</taxon>
    </lineage>
</organism>
<dbReference type="InterPro" id="IPR012341">
    <property type="entry name" value="6hp_glycosidase-like_sf"/>
</dbReference>
<dbReference type="SUPFAM" id="SSF48208">
    <property type="entry name" value="Six-hairpin glycosidases"/>
    <property type="match status" value="1"/>
</dbReference>
<dbReference type="InterPro" id="IPR008928">
    <property type="entry name" value="6-hairpin_glycosidase_sf"/>
</dbReference>
<keyword evidence="6" id="KW-1185">Reference proteome</keyword>
<gene>
    <name evidence="5" type="ORF">MARGE09_P2967</name>
</gene>
<proteinExistence type="inferred from homology"/>
<evidence type="ECO:0000256" key="3">
    <source>
        <dbReference type="ARBA" id="ARBA00023235"/>
    </source>
</evidence>
<dbReference type="RefSeq" id="WP_236983323.1">
    <property type="nucleotide sequence ID" value="NZ_AP023086.1"/>
</dbReference>
<dbReference type="PANTHER" id="PTHR15108">
    <property type="entry name" value="N-ACYLGLUCOSAMINE-2-EPIMERASE"/>
    <property type="match status" value="1"/>
</dbReference>
<evidence type="ECO:0000256" key="1">
    <source>
        <dbReference type="ARBA" id="ARBA00001470"/>
    </source>
</evidence>
<name>A0AAN1WJG1_9GAMM</name>
<dbReference type="Proteomes" id="UP001320119">
    <property type="component" value="Chromosome"/>
</dbReference>
<accession>A0AAN1WJG1</accession>
<dbReference type="GO" id="GO:0047736">
    <property type="term" value="F:cellobiose epimerase activity"/>
    <property type="evidence" value="ECO:0007669"/>
    <property type="project" value="UniProtKB-UniRule"/>
</dbReference>
<dbReference type="HAMAP" id="MF_00929">
    <property type="entry name" value="Cellobiose_2_epim"/>
    <property type="match status" value="1"/>
</dbReference>
<dbReference type="EC" id="5.1.3.11" evidence="4"/>
<evidence type="ECO:0000313" key="5">
    <source>
        <dbReference type="EMBL" id="BCD98766.1"/>
    </source>
</evidence>
<evidence type="ECO:0000313" key="6">
    <source>
        <dbReference type="Proteomes" id="UP001320119"/>
    </source>
</evidence>
<dbReference type="Pfam" id="PF07221">
    <property type="entry name" value="GlcNAc_2-epim"/>
    <property type="match status" value="1"/>
</dbReference>
<dbReference type="InterPro" id="IPR010819">
    <property type="entry name" value="AGE/CE"/>
</dbReference>
<protein>
    <recommendedName>
        <fullName evidence="4">Cellobiose 2-epimerase</fullName>
        <shortName evidence="4">CE</shortName>
        <ecNumber evidence="4">5.1.3.11</ecNumber>
    </recommendedName>
</protein>
<dbReference type="InterPro" id="IPR028584">
    <property type="entry name" value="Cellobiose_2_epim"/>
</dbReference>
<dbReference type="AlphaFoldDB" id="A0AAN1WJG1"/>